<name>A0A542EGM9_9MICO</name>
<dbReference type="GO" id="GO:0016740">
    <property type="term" value="F:transferase activity"/>
    <property type="evidence" value="ECO:0007669"/>
    <property type="project" value="UniProtKB-KW"/>
</dbReference>
<proteinExistence type="predicted"/>
<dbReference type="InterPro" id="IPR011009">
    <property type="entry name" value="Kinase-like_dom_sf"/>
</dbReference>
<protein>
    <submittedName>
        <fullName evidence="2">Phosphotransferase family enzyme</fullName>
    </submittedName>
</protein>
<comment type="caution">
    <text evidence="2">The sequence shown here is derived from an EMBL/GenBank/DDBJ whole genome shotgun (WGS) entry which is preliminary data.</text>
</comment>
<reference evidence="2 3" key="1">
    <citation type="submission" date="2019-06" db="EMBL/GenBank/DDBJ databases">
        <title>Sequencing the genomes of 1000 actinobacteria strains.</title>
        <authorList>
            <person name="Klenk H.-P."/>
        </authorList>
    </citation>
    <scope>NUCLEOTIDE SEQUENCE [LARGE SCALE GENOMIC DNA]</scope>
    <source>
        <strain evidence="2 3">DSM 19828</strain>
    </source>
</reference>
<gene>
    <name evidence="2" type="ORF">FB459_1926</name>
</gene>
<dbReference type="AlphaFoldDB" id="A0A542EGM9"/>
<accession>A0A542EGM9</accession>
<dbReference type="InterPro" id="IPR002575">
    <property type="entry name" value="Aminoglycoside_PTrfase"/>
</dbReference>
<dbReference type="SUPFAM" id="SSF56112">
    <property type="entry name" value="Protein kinase-like (PK-like)"/>
    <property type="match status" value="1"/>
</dbReference>
<evidence type="ECO:0000313" key="2">
    <source>
        <dbReference type="EMBL" id="TQJ14464.1"/>
    </source>
</evidence>
<dbReference type="OrthoDB" id="9797603at2"/>
<dbReference type="Pfam" id="PF01636">
    <property type="entry name" value="APH"/>
    <property type="match status" value="1"/>
</dbReference>
<dbReference type="Gene3D" id="3.90.1200.10">
    <property type="match status" value="1"/>
</dbReference>
<sequence length="211" mass="23217">MRLLVLEHVSLPRLSSLATPEVARILPRIPEVYASIFGIRCWRGAQPDRSDVQDSYDSLARSATSELPGAATVLDILSDLPGVATHGDVQPNNVLADDRDVYVVDYESYGPNLPAIDIARFACNPAFHMTHDQRSELAREMFAQLAVCGFPVASYEQYSAACVYWAVSCASYFQMVCGRTEASDTALPEYELLAPRPLKVAAETWGNQSAW</sequence>
<dbReference type="Proteomes" id="UP000320806">
    <property type="component" value="Unassembled WGS sequence"/>
</dbReference>
<keyword evidence="2" id="KW-0808">Transferase</keyword>
<evidence type="ECO:0000313" key="3">
    <source>
        <dbReference type="Proteomes" id="UP000320806"/>
    </source>
</evidence>
<evidence type="ECO:0000259" key="1">
    <source>
        <dbReference type="Pfam" id="PF01636"/>
    </source>
</evidence>
<dbReference type="RefSeq" id="WP_141928268.1">
    <property type="nucleotide sequence ID" value="NZ_BAABCI010000011.1"/>
</dbReference>
<organism evidence="2 3">
    <name type="scientific">Yimella lutea</name>
    <dbReference type="NCBI Taxonomy" id="587872"/>
    <lineage>
        <taxon>Bacteria</taxon>
        <taxon>Bacillati</taxon>
        <taxon>Actinomycetota</taxon>
        <taxon>Actinomycetes</taxon>
        <taxon>Micrococcales</taxon>
        <taxon>Dermacoccaceae</taxon>
        <taxon>Yimella</taxon>
    </lineage>
</organism>
<dbReference type="EMBL" id="VFMO01000001">
    <property type="protein sequence ID" value="TQJ14464.1"/>
    <property type="molecule type" value="Genomic_DNA"/>
</dbReference>
<keyword evidence="3" id="KW-1185">Reference proteome</keyword>
<feature type="domain" description="Aminoglycoside phosphotransferase" evidence="1">
    <location>
        <begin position="69"/>
        <end position="144"/>
    </location>
</feature>